<evidence type="ECO:0000313" key="1">
    <source>
        <dbReference type="EMBL" id="VDO86980.1"/>
    </source>
</evidence>
<evidence type="ECO:0000313" key="2">
    <source>
        <dbReference type="Proteomes" id="UP000268014"/>
    </source>
</evidence>
<proteinExistence type="predicted"/>
<organism evidence="1 2">
    <name type="scientific">Haemonchus placei</name>
    <name type="common">Barber's pole worm</name>
    <dbReference type="NCBI Taxonomy" id="6290"/>
    <lineage>
        <taxon>Eukaryota</taxon>
        <taxon>Metazoa</taxon>
        <taxon>Ecdysozoa</taxon>
        <taxon>Nematoda</taxon>
        <taxon>Chromadorea</taxon>
        <taxon>Rhabditida</taxon>
        <taxon>Rhabditina</taxon>
        <taxon>Rhabditomorpha</taxon>
        <taxon>Strongyloidea</taxon>
        <taxon>Trichostrongylidae</taxon>
        <taxon>Haemonchus</taxon>
    </lineage>
</organism>
<keyword evidence="2" id="KW-1185">Reference proteome</keyword>
<sequence>MYGDDSRARPSTHPLVSIDRDTAPLRPFASSSCLAAPALVDGRKTHPVG</sequence>
<reference evidence="1 2" key="1">
    <citation type="submission" date="2018-11" db="EMBL/GenBank/DDBJ databases">
        <authorList>
            <consortium name="Pathogen Informatics"/>
        </authorList>
    </citation>
    <scope>NUCLEOTIDE SEQUENCE [LARGE SCALE GENOMIC DNA]</scope>
    <source>
        <strain evidence="1 2">MHpl1</strain>
    </source>
</reference>
<protein>
    <submittedName>
        <fullName evidence="1">Uncharacterized protein</fullName>
    </submittedName>
</protein>
<dbReference type="AlphaFoldDB" id="A0A3P7YG64"/>
<dbReference type="EMBL" id="UZAF01022755">
    <property type="protein sequence ID" value="VDO86980.1"/>
    <property type="molecule type" value="Genomic_DNA"/>
</dbReference>
<gene>
    <name evidence="1" type="ORF">HPLM_LOCUS20953</name>
</gene>
<accession>A0A3P7YG64</accession>
<dbReference type="Proteomes" id="UP000268014">
    <property type="component" value="Unassembled WGS sequence"/>
</dbReference>
<name>A0A3P7YG64_HAEPC</name>